<dbReference type="AlphaFoldDB" id="A0A8H3I500"/>
<evidence type="ECO:0000256" key="5">
    <source>
        <dbReference type="SAM" id="SignalP"/>
    </source>
</evidence>
<keyword evidence="5" id="KW-0732">Signal</keyword>
<feature type="chain" id="PRO_5034541641" evidence="5">
    <location>
        <begin position="20"/>
        <end position="423"/>
    </location>
</feature>
<evidence type="ECO:0000256" key="2">
    <source>
        <dbReference type="ARBA" id="ARBA00008773"/>
    </source>
</evidence>
<feature type="compositionally biased region" description="Pro residues" evidence="4">
    <location>
        <begin position="85"/>
        <end position="98"/>
    </location>
</feature>
<feature type="signal peptide" evidence="5">
    <location>
        <begin position="1"/>
        <end position="19"/>
    </location>
</feature>
<organism evidence="6 7">
    <name type="scientific">Imshaugia aleurites</name>
    <dbReference type="NCBI Taxonomy" id="172621"/>
    <lineage>
        <taxon>Eukaryota</taxon>
        <taxon>Fungi</taxon>
        <taxon>Dikarya</taxon>
        <taxon>Ascomycota</taxon>
        <taxon>Pezizomycotina</taxon>
        <taxon>Lecanoromycetes</taxon>
        <taxon>OSLEUM clade</taxon>
        <taxon>Lecanoromycetidae</taxon>
        <taxon>Lecanorales</taxon>
        <taxon>Lecanorineae</taxon>
        <taxon>Parmeliaceae</taxon>
        <taxon>Imshaugia</taxon>
    </lineage>
</organism>
<name>A0A8H3I500_9LECA</name>
<evidence type="ECO:0000256" key="3">
    <source>
        <dbReference type="ARBA" id="ARBA00022801"/>
    </source>
</evidence>
<proteinExistence type="inferred from homology"/>
<evidence type="ECO:0000313" key="6">
    <source>
        <dbReference type="EMBL" id="CAF9907540.1"/>
    </source>
</evidence>
<dbReference type="GO" id="GO:0009277">
    <property type="term" value="C:fungal-type cell wall"/>
    <property type="evidence" value="ECO:0007669"/>
    <property type="project" value="TreeGrafter"/>
</dbReference>
<dbReference type="GO" id="GO:0071555">
    <property type="term" value="P:cell wall organization"/>
    <property type="evidence" value="ECO:0007669"/>
    <property type="project" value="TreeGrafter"/>
</dbReference>
<dbReference type="SUPFAM" id="SSF51445">
    <property type="entry name" value="(Trans)glycosidases"/>
    <property type="match status" value="1"/>
</dbReference>
<reference evidence="6" key="1">
    <citation type="submission" date="2021-03" db="EMBL/GenBank/DDBJ databases">
        <authorList>
            <person name="Tagirdzhanova G."/>
        </authorList>
    </citation>
    <scope>NUCLEOTIDE SEQUENCE</scope>
</reference>
<gene>
    <name evidence="6" type="ORF">IMSHALPRED_005561</name>
</gene>
<feature type="region of interest" description="Disordered" evidence="4">
    <location>
        <begin position="80"/>
        <end position="161"/>
    </location>
</feature>
<evidence type="ECO:0000256" key="1">
    <source>
        <dbReference type="ARBA" id="ARBA00004196"/>
    </source>
</evidence>
<comment type="caution">
    <text evidence="6">The sequence shown here is derived from an EMBL/GenBank/DDBJ whole genome shotgun (WGS) entry which is preliminary data.</text>
</comment>
<keyword evidence="3" id="KW-0378">Hydrolase</keyword>
<sequence>MKAGLLTIGCAAFLQLATSQGHDHLKHHHAKRQEVCSEVVTDVVTDIDYVTYDSEDVIVYVNDANQPVSTTTVYKGLVPHTQAVPAPPSSSPPAPPAKLPSTPTGLPQESPSPVVTPKPESSTPAPAPSPVATEAVAPSSSPSPSPNPSPEESGSSGPGFGSAVAYSPYNADQSCKSTSQVTADFQKITNYEVVRLYGTDCNQISNVVAATHSSVKLILGIFDINSIQSEVQTMSSAVNGDWSIVNSVTVGNELVNTGQASVSQVVAAIGTAKAALKAAGYSGPIATVDTMMAMKNNIELCTASDFCAINCHAFFDGNTLPEDAGQFVQNWVKQISEAAGGKTTIVTESGWPHQGDQNNKAIPSPQNQATAIASLKTAFSGGSNVVLYNSYDDLWKSDSADTFGSVFPRRHRVLLRMLTSDQS</sequence>
<dbReference type="GO" id="GO:0042973">
    <property type="term" value="F:glucan endo-1,3-beta-D-glucosidase activity"/>
    <property type="evidence" value="ECO:0007669"/>
    <property type="project" value="TreeGrafter"/>
</dbReference>
<keyword evidence="7" id="KW-1185">Reference proteome</keyword>
<dbReference type="GO" id="GO:0005576">
    <property type="term" value="C:extracellular region"/>
    <property type="evidence" value="ECO:0007669"/>
    <property type="project" value="TreeGrafter"/>
</dbReference>
<evidence type="ECO:0000313" key="7">
    <source>
        <dbReference type="Proteomes" id="UP000664534"/>
    </source>
</evidence>
<accession>A0A8H3I500</accession>
<feature type="compositionally biased region" description="Low complexity" evidence="4">
    <location>
        <begin position="150"/>
        <end position="161"/>
    </location>
</feature>
<dbReference type="PANTHER" id="PTHR16631">
    <property type="entry name" value="GLUCAN 1,3-BETA-GLUCOSIDASE"/>
    <property type="match status" value="1"/>
</dbReference>
<protein>
    <submittedName>
        <fullName evidence="6">Uncharacterized protein</fullName>
    </submittedName>
</protein>
<feature type="compositionally biased region" description="Low complexity" evidence="4">
    <location>
        <begin position="117"/>
        <end position="140"/>
    </location>
</feature>
<comment type="subcellular location">
    <subcellularLocation>
        <location evidence="1">Cell envelope</location>
    </subcellularLocation>
</comment>
<dbReference type="Proteomes" id="UP000664534">
    <property type="component" value="Unassembled WGS sequence"/>
</dbReference>
<dbReference type="PANTHER" id="PTHR16631:SF14">
    <property type="entry name" value="FAMILY 17 GLUCOSIDASE SCW10-RELATED"/>
    <property type="match status" value="1"/>
</dbReference>
<dbReference type="InterPro" id="IPR050732">
    <property type="entry name" value="Beta-glucan_modifiers"/>
</dbReference>
<dbReference type="OrthoDB" id="941679at2759"/>
<dbReference type="InterPro" id="IPR017853">
    <property type="entry name" value="GH"/>
</dbReference>
<dbReference type="Gene3D" id="3.20.20.80">
    <property type="entry name" value="Glycosidases"/>
    <property type="match status" value="2"/>
</dbReference>
<feature type="compositionally biased region" description="Polar residues" evidence="4">
    <location>
        <begin position="104"/>
        <end position="113"/>
    </location>
</feature>
<dbReference type="GO" id="GO:0009986">
    <property type="term" value="C:cell surface"/>
    <property type="evidence" value="ECO:0007669"/>
    <property type="project" value="TreeGrafter"/>
</dbReference>
<comment type="similarity">
    <text evidence="2">Belongs to the glycosyl hydrolase 17 family.</text>
</comment>
<dbReference type="EMBL" id="CAJPDT010000003">
    <property type="protein sequence ID" value="CAF9907540.1"/>
    <property type="molecule type" value="Genomic_DNA"/>
</dbReference>
<evidence type="ECO:0000256" key="4">
    <source>
        <dbReference type="SAM" id="MobiDB-lite"/>
    </source>
</evidence>